<dbReference type="RefSeq" id="WP_345012536.1">
    <property type="nucleotide sequence ID" value="NZ_BAABFC010000012.1"/>
</dbReference>
<comment type="caution">
    <text evidence="1">The sequence shown here is derived from an EMBL/GenBank/DDBJ whole genome shotgun (WGS) entry which is preliminary data.</text>
</comment>
<gene>
    <name evidence="1" type="ORF">GCM10023095_19680</name>
</gene>
<keyword evidence="2" id="KW-1185">Reference proteome</keyword>
<evidence type="ECO:0000313" key="1">
    <source>
        <dbReference type="EMBL" id="GAA4499464.1"/>
    </source>
</evidence>
<reference evidence="2" key="1">
    <citation type="journal article" date="2019" name="Int. J. Syst. Evol. Microbiol.">
        <title>The Global Catalogue of Microorganisms (GCM) 10K type strain sequencing project: providing services to taxonomists for standard genome sequencing and annotation.</title>
        <authorList>
            <consortium name="The Broad Institute Genomics Platform"/>
            <consortium name="The Broad Institute Genome Sequencing Center for Infectious Disease"/>
            <person name="Wu L."/>
            <person name="Ma J."/>
        </authorList>
    </citation>
    <scope>NUCLEOTIDE SEQUENCE [LARGE SCALE GENOMIC DNA]</scope>
    <source>
        <strain evidence="2">JCM 32226</strain>
    </source>
</reference>
<organism evidence="1 2">
    <name type="scientific">Pseudaeromonas paramecii</name>
    <dbReference type="NCBI Taxonomy" id="2138166"/>
    <lineage>
        <taxon>Bacteria</taxon>
        <taxon>Pseudomonadati</taxon>
        <taxon>Pseudomonadota</taxon>
        <taxon>Gammaproteobacteria</taxon>
        <taxon>Aeromonadales</taxon>
        <taxon>Aeromonadaceae</taxon>
        <taxon>Pseudaeromonas</taxon>
    </lineage>
</organism>
<evidence type="ECO:0008006" key="3">
    <source>
        <dbReference type="Google" id="ProtNLM"/>
    </source>
</evidence>
<dbReference type="EMBL" id="BAABFC010000012">
    <property type="protein sequence ID" value="GAA4499464.1"/>
    <property type="molecule type" value="Genomic_DNA"/>
</dbReference>
<accession>A0ABP8QC21</accession>
<protein>
    <recommendedName>
        <fullName evidence="3">Molecular chaperone</fullName>
    </recommendedName>
</protein>
<proteinExistence type="predicted"/>
<name>A0ABP8QC21_9GAMM</name>
<dbReference type="Proteomes" id="UP001501321">
    <property type="component" value="Unassembled WGS sequence"/>
</dbReference>
<sequence length="158" mass="16913">MSPIPVYRACLVSQGDSLRLLQGDEERLQLSWSSIAAWLKDEPASEGQLELAIAFIEDELMPRLPPAAGGLLALPPDLWQALLAVSPVTTVPLSTEAVEGLFHRLAALAWGQPASQLGLPADRQFASRLLLIRELLHHGGFDGLVPANGRAEILPVAG</sequence>
<evidence type="ECO:0000313" key="2">
    <source>
        <dbReference type="Proteomes" id="UP001501321"/>
    </source>
</evidence>